<sequence>MDYPKVKVAYPKLTLYAFHLRHNLAQGHKNSLENAAHLWRKCQEIGKILGIPKLENLPLDNKGKISDEDIITFTAIKHENNLHLSGEVNRLEIHDTYALDLTFRCKHPEVETNNLKILNQNNCLLPTNIDASLGQTLVFFAQPVGIIDNYYRYADTCVKALISEDKFKQLELSCQEQGKLLNSPIFEYNNNAVNPREQCHILIWLNINPQTTDLEEAGEYYYPLIDILNCRSKIMYAHSQARWCYQQAITFYSKLEERVNKFNLVKSKPIAEKLKEFEQWLDEIPKTSFNYARYLRDLELHKNTIKTNVKNYKLYLGKMKQIWLEDDLDFLSNFVELAEDTFIEQINTDLAYLTSGQNLFEQLIESIRGIVEIEQTRRDRSLEKTVQIVGIGLGGGAIASGIITQHIDKPFAPTINFKYPVHPIVSSLFWSVLATGVCLLLGWWLTVWRENKASSSKK</sequence>
<gene>
    <name evidence="2" type="ORF">BC008_20915</name>
</gene>
<feature type="transmembrane region" description="Helical" evidence="1">
    <location>
        <begin position="427"/>
        <end position="448"/>
    </location>
</feature>
<keyword evidence="1" id="KW-1133">Transmembrane helix</keyword>
<reference evidence="2 3" key="1">
    <citation type="journal article" date="2015" name="Genome Announc.">
        <title>Draft Genome of the Euendolithic (true boring) Cyanobacterium Mastigocoleus testarum strain BC008.</title>
        <authorList>
            <person name="Guida B.S."/>
            <person name="Garcia-Pichel F."/>
        </authorList>
    </citation>
    <scope>NUCLEOTIDE SEQUENCE [LARGE SCALE GENOMIC DNA]</scope>
    <source>
        <strain evidence="2 3">BC008</strain>
    </source>
</reference>
<dbReference type="RefSeq" id="WP_058184053.1">
    <property type="nucleotide sequence ID" value="NZ_LMTZ01000110.1"/>
</dbReference>
<organism evidence="2 3">
    <name type="scientific">Mastigocoleus testarum BC008</name>
    <dbReference type="NCBI Taxonomy" id="371196"/>
    <lineage>
        <taxon>Bacteria</taxon>
        <taxon>Bacillati</taxon>
        <taxon>Cyanobacteriota</taxon>
        <taxon>Cyanophyceae</taxon>
        <taxon>Nostocales</taxon>
        <taxon>Hapalosiphonaceae</taxon>
        <taxon>Mastigocoleus</taxon>
    </lineage>
</organism>
<evidence type="ECO:0000256" key="1">
    <source>
        <dbReference type="SAM" id="Phobius"/>
    </source>
</evidence>
<evidence type="ECO:0000313" key="2">
    <source>
        <dbReference type="EMBL" id="KST65256.1"/>
    </source>
</evidence>
<comment type="caution">
    <text evidence="2">The sequence shown here is derived from an EMBL/GenBank/DDBJ whole genome shotgun (WGS) entry which is preliminary data.</text>
</comment>
<dbReference type="AlphaFoldDB" id="A0A0V7ZL93"/>
<dbReference type="Proteomes" id="UP000053372">
    <property type="component" value="Unassembled WGS sequence"/>
</dbReference>
<keyword evidence="3" id="KW-1185">Reference proteome</keyword>
<accession>A0A0V7ZL93</accession>
<name>A0A0V7ZL93_9CYAN</name>
<dbReference type="EMBL" id="LMTZ01000110">
    <property type="protein sequence ID" value="KST65256.1"/>
    <property type="molecule type" value="Genomic_DNA"/>
</dbReference>
<evidence type="ECO:0000313" key="3">
    <source>
        <dbReference type="Proteomes" id="UP000053372"/>
    </source>
</evidence>
<keyword evidence="1" id="KW-0472">Membrane</keyword>
<proteinExistence type="predicted"/>
<feature type="transmembrane region" description="Helical" evidence="1">
    <location>
        <begin position="386"/>
        <end position="407"/>
    </location>
</feature>
<protein>
    <submittedName>
        <fullName evidence="2">Uncharacterized protein</fullName>
    </submittedName>
</protein>
<keyword evidence="1" id="KW-0812">Transmembrane</keyword>